<reference evidence="2" key="1">
    <citation type="submission" date="2013-04" db="EMBL/GenBank/DDBJ databases">
        <authorList>
            <person name="Qu J."/>
            <person name="Murali S.C."/>
            <person name="Bandaranaike D."/>
            <person name="Bellair M."/>
            <person name="Blankenburg K."/>
            <person name="Chao H."/>
            <person name="Dinh H."/>
            <person name="Doddapaneni H."/>
            <person name="Downs B."/>
            <person name="Dugan-Rocha S."/>
            <person name="Elkadiri S."/>
            <person name="Gnanaolivu R.D."/>
            <person name="Hernandez B."/>
            <person name="Javaid M."/>
            <person name="Jayaseelan J.C."/>
            <person name="Lee S."/>
            <person name="Li M."/>
            <person name="Ming W."/>
            <person name="Munidasa M."/>
            <person name="Muniz J."/>
            <person name="Nguyen L."/>
            <person name="Ongeri F."/>
            <person name="Osuji N."/>
            <person name="Pu L.-L."/>
            <person name="Puazo M."/>
            <person name="Qu C."/>
            <person name="Quiroz J."/>
            <person name="Raj R."/>
            <person name="Weissenberger G."/>
            <person name="Xin Y."/>
            <person name="Zou X."/>
            <person name="Han Y."/>
            <person name="Richards S."/>
            <person name="Worley K."/>
            <person name="Muzny D."/>
            <person name="Gibbs R."/>
        </authorList>
    </citation>
    <scope>NUCLEOTIDE SEQUENCE</scope>
    <source>
        <strain evidence="2">Sampled in the wild</strain>
    </source>
</reference>
<evidence type="ECO:0000313" key="2">
    <source>
        <dbReference type="EMBL" id="KAG8225735.1"/>
    </source>
</evidence>
<accession>A0A8K0K1Q4</accession>
<keyword evidence="3" id="KW-1185">Reference proteome</keyword>
<reference evidence="2" key="2">
    <citation type="submission" date="2017-10" db="EMBL/GenBank/DDBJ databases">
        <title>Ladona fulva Genome sequencing and assembly.</title>
        <authorList>
            <person name="Murali S."/>
            <person name="Richards S."/>
            <person name="Bandaranaike D."/>
            <person name="Bellair M."/>
            <person name="Blankenburg K."/>
            <person name="Chao H."/>
            <person name="Dinh H."/>
            <person name="Doddapaneni H."/>
            <person name="Dugan-Rocha S."/>
            <person name="Elkadiri S."/>
            <person name="Gnanaolivu R."/>
            <person name="Hernandez B."/>
            <person name="Skinner E."/>
            <person name="Javaid M."/>
            <person name="Lee S."/>
            <person name="Li M."/>
            <person name="Ming W."/>
            <person name="Munidasa M."/>
            <person name="Muniz J."/>
            <person name="Nguyen L."/>
            <person name="Hughes D."/>
            <person name="Osuji N."/>
            <person name="Pu L.-L."/>
            <person name="Puazo M."/>
            <person name="Qu C."/>
            <person name="Quiroz J."/>
            <person name="Raj R."/>
            <person name="Weissenberger G."/>
            <person name="Xin Y."/>
            <person name="Zou X."/>
            <person name="Han Y."/>
            <person name="Worley K."/>
            <person name="Muzny D."/>
            <person name="Gibbs R."/>
        </authorList>
    </citation>
    <scope>NUCLEOTIDE SEQUENCE</scope>
    <source>
        <strain evidence="2">Sampled in the wild</strain>
    </source>
</reference>
<comment type="caution">
    <text evidence="2">The sequence shown here is derived from an EMBL/GenBank/DDBJ whole genome shotgun (WGS) entry which is preliminary data.</text>
</comment>
<dbReference type="AlphaFoldDB" id="A0A8K0K1Q4"/>
<dbReference type="Proteomes" id="UP000792457">
    <property type="component" value="Unassembled WGS sequence"/>
</dbReference>
<protein>
    <submittedName>
        <fullName evidence="2">Uncharacterized protein</fullName>
    </submittedName>
</protein>
<proteinExistence type="predicted"/>
<evidence type="ECO:0000256" key="1">
    <source>
        <dbReference type="SAM" id="MobiDB-lite"/>
    </source>
</evidence>
<dbReference type="EMBL" id="KZ308251">
    <property type="protein sequence ID" value="KAG8225735.1"/>
    <property type="molecule type" value="Genomic_DNA"/>
</dbReference>
<organism evidence="2 3">
    <name type="scientific">Ladona fulva</name>
    <name type="common">Scarce chaser dragonfly</name>
    <name type="synonym">Libellula fulva</name>
    <dbReference type="NCBI Taxonomy" id="123851"/>
    <lineage>
        <taxon>Eukaryota</taxon>
        <taxon>Metazoa</taxon>
        <taxon>Ecdysozoa</taxon>
        <taxon>Arthropoda</taxon>
        <taxon>Hexapoda</taxon>
        <taxon>Insecta</taxon>
        <taxon>Pterygota</taxon>
        <taxon>Palaeoptera</taxon>
        <taxon>Odonata</taxon>
        <taxon>Epiprocta</taxon>
        <taxon>Anisoptera</taxon>
        <taxon>Libelluloidea</taxon>
        <taxon>Libellulidae</taxon>
        <taxon>Ladona</taxon>
    </lineage>
</organism>
<evidence type="ECO:0000313" key="3">
    <source>
        <dbReference type="Proteomes" id="UP000792457"/>
    </source>
</evidence>
<feature type="region of interest" description="Disordered" evidence="1">
    <location>
        <begin position="156"/>
        <end position="177"/>
    </location>
</feature>
<feature type="region of interest" description="Disordered" evidence="1">
    <location>
        <begin position="96"/>
        <end position="126"/>
    </location>
</feature>
<sequence length="219" mass="24427">MYLRGAVGAVKNSTAAPISRRFTPRSELATLSTLFRIVLQKNHKSFDRKVGPGTLNLRVKVPSRISITEKASRKGTRPNISEMNISQFSLKTKWEKTNDDGETGSGNNIRDPTPFTVHFPTPPSGVSTLFRRRTESQFPRPTRDCTLCPVLQAIFGPGGPERGGRRGHRSAEEEVQVPLRKKRGLSLPSLFVQRLHRQLPSATREEDVQLHSSSGAQCW</sequence>
<gene>
    <name evidence="2" type="ORF">J437_LFUL012878</name>
</gene>
<name>A0A8K0K1Q4_LADFU</name>